<keyword evidence="3" id="KW-0804">Transcription</keyword>
<evidence type="ECO:0000313" key="5">
    <source>
        <dbReference type="Proteomes" id="UP000061660"/>
    </source>
</evidence>
<dbReference type="PRINTS" id="PR00598">
    <property type="entry name" value="HTHMARR"/>
</dbReference>
<dbReference type="Proteomes" id="UP000061660">
    <property type="component" value="Chromosome"/>
</dbReference>
<dbReference type="InterPro" id="IPR000835">
    <property type="entry name" value="HTH_MarR-typ"/>
</dbReference>
<dbReference type="GO" id="GO:0003700">
    <property type="term" value="F:DNA-binding transcription factor activity"/>
    <property type="evidence" value="ECO:0007669"/>
    <property type="project" value="InterPro"/>
</dbReference>
<dbReference type="InterPro" id="IPR036390">
    <property type="entry name" value="WH_DNA-bd_sf"/>
</dbReference>
<accession>A0A0U2W6F3</accession>
<dbReference type="RefSeq" id="WP_062410910.1">
    <property type="nucleotide sequence ID" value="NZ_BJCS01000015.1"/>
</dbReference>
<dbReference type="GO" id="GO:0003677">
    <property type="term" value="F:DNA binding"/>
    <property type="evidence" value="ECO:0007669"/>
    <property type="project" value="UniProtKB-KW"/>
</dbReference>
<dbReference type="PATRIC" id="fig|162209.4.peg.1719"/>
<dbReference type="Gene3D" id="1.10.10.10">
    <property type="entry name" value="Winged helix-like DNA-binding domain superfamily/Winged helix DNA-binding domain"/>
    <property type="match status" value="1"/>
</dbReference>
<dbReference type="SUPFAM" id="SSF46785">
    <property type="entry name" value="Winged helix' DNA-binding domain"/>
    <property type="match status" value="1"/>
</dbReference>
<dbReference type="PANTHER" id="PTHR42756:SF1">
    <property type="entry name" value="TRANSCRIPTIONAL REPRESSOR OF EMRAB OPERON"/>
    <property type="match status" value="1"/>
</dbReference>
<sequence length="157" mass="18369">MRDGKKDMTAQIEAMDHFNETFLRYKMKLLDAHHKDPQLRMNGTKYHILITIYQRQSCMVTDISRHLHLSSGATTISLNQLEKDNLIERLRSNEDRRTVMVTLTPNGKRFIETVLDVRNRLLAEMIEPLSSEEQDQLFHIIAKISRQLAKKIASHEL</sequence>
<dbReference type="EMBL" id="CP013652">
    <property type="protein sequence ID" value="ALS21998.1"/>
    <property type="molecule type" value="Genomic_DNA"/>
</dbReference>
<keyword evidence="2" id="KW-0238">DNA-binding</keyword>
<keyword evidence="5" id="KW-1185">Reference proteome</keyword>
<organism evidence="4 5">
    <name type="scientific">Paenibacillus naphthalenovorans</name>
    <dbReference type="NCBI Taxonomy" id="162209"/>
    <lineage>
        <taxon>Bacteria</taxon>
        <taxon>Bacillati</taxon>
        <taxon>Bacillota</taxon>
        <taxon>Bacilli</taxon>
        <taxon>Bacillales</taxon>
        <taxon>Paenibacillaceae</taxon>
        <taxon>Paenibacillus</taxon>
    </lineage>
</organism>
<evidence type="ECO:0000256" key="2">
    <source>
        <dbReference type="ARBA" id="ARBA00023125"/>
    </source>
</evidence>
<dbReference type="SMART" id="SM00347">
    <property type="entry name" value="HTH_MARR"/>
    <property type="match status" value="1"/>
</dbReference>
<dbReference type="PANTHER" id="PTHR42756">
    <property type="entry name" value="TRANSCRIPTIONAL REGULATOR, MARR"/>
    <property type="match status" value="1"/>
</dbReference>
<name>A0A0U2W6F3_9BACL</name>
<proteinExistence type="predicted"/>
<dbReference type="AlphaFoldDB" id="A0A0U2W6F3"/>
<reference evidence="5" key="1">
    <citation type="submission" date="2015-12" db="EMBL/GenBank/DDBJ databases">
        <title>Complete genome sequences of two moderately thermophilic Paenibacillus species.</title>
        <authorList>
            <person name="Butler R.III."/>
            <person name="Wang J."/>
            <person name="Stark B.C."/>
            <person name="Pombert J.-F."/>
        </authorList>
    </citation>
    <scope>NUCLEOTIDE SEQUENCE [LARGE SCALE GENOMIC DNA]</scope>
    <source>
        <strain evidence="5">32O-Y</strain>
    </source>
</reference>
<evidence type="ECO:0000256" key="1">
    <source>
        <dbReference type="ARBA" id="ARBA00023015"/>
    </source>
</evidence>
<dbReference type="OrthoDB" id="166070at2"/>
<evidence type="ECO:0000313" key="4">
    <source>
        <dbReference type="EMBL" id="ALS21998.1"/>
    </source>
</evidence>
<dbReference type="KEGG" id="pnp:IJ22_16220"/>
<dbReference type="PROSITE" id="PS50995">
    <property type="entry name" value="HTH_MARR_2"/>
    <property type="match status" value="1"/>
</dbReference>
<reference evidence="4 5" key="2">
    <citation type="journal article" date="2016" name="Genome Announc.">
        <title>Complete Genome Sequences of Two Interactive Moderate Thermophiles, Paenibacillus napthalenovorans 32O-Y and Paenibacillus sp. 32O-W.</title>
        <authorList>
            <person name="Butler R.R.III."/>
            <person name="Wang J."/>
            <person name="Stark B.C."/>
            <person name="Pombert J.F."/>
        </authorList>
    </citation>
    <scope>NUCLEOTIDE SEQUENCE [LARGE SCALE GENOMIC DNA]</scope>
    <source>
        <strain evidence="4 5">32O-Y</strain>
    </source>
</reference>
<protein>
    <submittedName>
        <fullName evidence="4">MarR family transcriptional regulator</fullName>
    </submittedName>
</protein>
<dbReference type="STRING" id="162209.IJ22_16220"/>
<evidence type="ECO:0000256" key="3">
    <source>
        <dbReference type="ARBA" id="ARBA00023163"/>
    </source>
</evidence>
<keyword evidence="1" id="KW-0805">Transcription regulation</keyword>
<gene>
    <name evidence="4" type="ORF">IJ22_16220</name>
</gene>
<dbReference type="Pfam" id="PF01047">
    <property type="entry name" value="MarR"/>
    <property type="match status" value="1"/>
</dbReference>
<dbReference type="InterPro" id="IPR036388">
    <property type="entry name" value="WH-like_DNA-bd_sf"/>
</dbReference>